<feature type="transmembrane region" description="Helical" evidence="7">
    <location>
        <begin position="395"/>
        <end position="415"/>
    </location>
</feature>
<feature type="transmembrane region" description="Helical" evidence="7">
    <location>
        <begin position="35"/>
        <end position="60"/>
    </location>
</feature>
<protein>
    <recommendedName>
        <fullName evidence="7">Probable inorganic carbon transporter subunit DabB</fullName>
    </recommendedName>
</protein>
<feature type="transmembrane region" description="Helical" evidence="7">
    <location>
        <begin position="113"/>
        <end position="139"/>
    </location>
</feature>
<name>A0A2T2WLU3_9FIRM</name>
<feature type="transmembrane region" description="Helical" evidence="7">
    <location>
        <begin position="461"/>
        <end position="480"/>
    </location>
</feature>
<dbReference type="InterPro" id="IPR003945">
    <property type="entry name" value="NU5C-like"/>
</dbReference>
<proteinExistence type="inferred from homology"/>
<keyword evidence="2 7" id="KW-0813">Transport</keyword>
<dbReference type="PANTHER" id="PTHR42829:SF1">
    <property type="entry name" value="INORGANIC CARBON TRANSPORTER SUBUNIT DABB-RELATED"/>
    <property type="match status" value="1"/>
</dbReference>
<comment type="function">
    <text evidence="7">Part of an energy-coupled inorganic carbon pump.</text>
</comment>
<sequence>MMIVPLPLLGVGLLLGIGADRHARLTKGLSLKAAWFALSGAVLAATASWGMSASHTFLAIPLPKGLGTLALSVDVNRLTVLMLGLVALIGMITVLFSSTYLRGELHEGQFHRWLSLALGSLLMLIVSDNMWAFLIFWIVTSLGLHRLLAVCHERPTTLLAARKTFWVHRTADVSLMAALVLITRSLHTSQFASVGPALGRLHGSLPAPLQIACGLLLLSAMLKSAPFPFHGWIGQVMEAPTPVSAVLHAGIIYVGAFLLLRMVSLMLRVAWAGDLLIVVGLTSIITASLMMMTATTIKGSLTYSTSAQMGFMLMECGLGLYSLALLHIVAHAVYKAHAFLASGSVVDHFRVPVVPTAPYTATLRKAIPSLLMALGIVIATAIVFAVPLLHQPQLIVMGFILTVAISRLLGHAFTLKQTGARSLGKMIILSAVISVAYFGLARAFATLFGTILPTSQGSAGVVYDGLLGLIIVAFAGLWLVQPLLPRILRHPVGQALYVHLYNDLYIDRVLTRLVRTARPASAANPPQAAQREQRWKAMS</sequence>
<feature type="transmembrane region" description="Helical" evidence="7">
    <location>
        <begin position="370"/>
        <end position="389"/>
    </location>
</feature>
<evidence type="ECO:0000256" key="3">
    <source>
        <dbReference type="ARBA" id="ARBA00022475"/>
    </source>
</evidence>
<evidence type="ECO:0000313" key="11">
    <source>
        <dbReference type="Proteomes" id="UP000241848"/>
    </source>
</evidence>
<evidence type="ECO:0000256" key="6">
    <source>
        <dbReference type="ARBA" id="ARBA00023136"/>
    </source>
</evidence>
<organism evidence="10 11">
    <name type="scientific">Sulfobacillus acidophilus</name>
    <dbReference type="NCBI Taxonomy" id="53633"/>
    <lineage>
        <taxon>Bacteria</taxon>
        <taxon>Bacillati</taxon>
        <taxon>Bacillota</taxon>
        <taxon>Clostridia</taxon>
        <taxon>Eubacteriales</taxon>
        <taxon>Clostridiales Family XVII. Incertae Sedis</taxon>
        <taxon>Sulfobacillus</taxon>
    </lineage>
</organism>
<dbReference type="EMBL" id="PXYV01000007">
    <property type="protein sequence ID" value="PSR23200.1"/>
    <property type="molecule type" value="Genomic_DNA"/>
</dbReference>
<dbReference type="GO" id="GO:0003954">
    <property type="term" value="F:NADH dehydrogenase activity"/>
    <property type="evidence" value="ECO:0007669"/>
    <property type="project" value="TreeGrafter"/>
</dbReference>
<feature type="transmembrane region" description="Helical" evidence="7">
    <location>
        <begin position="427"/>
        <end position="449"/>
    </location>
</feature>
<dbReference type="Proteomes" id="UP000241848">
    <property type="component" value="Unassembled WGS sequence"/>
</dbReference>
<evidence type="ECO:0000256" key="4">
    <source>
        <dbReference type="ARBA" id="ARBA00022692"/>
    </source>
</evidence>
<comment type="similarity">
    <text evidence="7">Belongs to the inorganic carbon transporter (TC 9.A.2) DabB family.</text>
</comment>
<evidence type="ECO:0000256" key="7">
    <source>
        <dbReference type="HAMAP-Rule" id="MF_00862"/>
    </source>
</evidence>
<keyword evidence="4 7" id="KW-0812">Transmembrane</keyword>
<dbReference type="HAMAP" id="MF_00862">
    <property type="entry name" value="DabB"/>
    <property type="match status" value="1"/>
</dbReference>
<feature type="transmembrane region" description="Helical" evidence="7">
    <location>
        <begin position="245"/>
        <end position="263"/>
    </location>
</feature>
<evidence type="ECO:0000256" key="1">
    <source>
        <dbReference type="ARBA" id="ARBA00004127"/>
    </source>
</evidence>
<feature type="domain" description="NADH:quinone oxidoreductase/Mrp antiporter transmembrane" evidence="9">
    <location>
        <begin position="127"/>
        <end position="389"/>
    </location>
</feature>
<dbReference type="GO" id="GO:0042773">
    <property type="term" value="P:ATP synthesis coupled electron transport"/>
    <property type="evidence" value="ECO:0007669"/>
    <property type="project" value="InterPro"/>
</dbReference>
<dbReference type="PANTHER" id="PTHR42829">
    <property type="entry name" value="NADH-UBIQUINONE OXIDOREDUCTASE CHAIN 5"/>
    <property type="match status" value="1"/>
</dbReference>
<feature type="transmembrane region" description="Helical" evidence="7">
    <location>
        <begin position="275"/>
        <end position="297"/>
    </location>
</feature>
<keyword evidence="3 7" id="KW-1003">Cell membrane</keyword>
<feature type="transmembrane region" description="Helical" evidence="7">
    <location>
        <begin position="309"/>
        <end position="334"/>
    </location>
</feature>
<comment type="subcellular location">
    <subcellularLocation>
        <location evidence="7">Cell membrane</location>
        <topology evidence="7">Multi-pass membrane protein</topology>
    </subcellularLocation>
    <subcellularLocation>
        <location evidence="1">Endomembrane system</location>
        <topology evidence="1">Multi-pass membrane protein</topology>
    </subcellularLocation>
    <subcellularLocation>
        <location evidence="8">Membrane</location>
        <topology evidence="8">Multi-pass membrane protein</topology>
    </subcellularLocation>
</comment>
<accession>A0A2T2WLU3</accession>
<evidence type="ECO:0000256" key="8">
    <source>
        <dbReference type="RuleBase" id="RU000320"/>
    </source>
</evidence>
<evidence type="ECO:0000256" key="5">
    <source>
        <dbReference type="ARBA" id="ARBA00022989"/>
    </source>
</evidence>
<reference evidence="10 11" key="1">
    <citation type="journal article" date="2014" name="BMC Genomics">
        <title>Comparison of environmental and isolate Sulfobacillus genomes reveals diverse carbon, sulfur, nitrogen, and hydrogen metabolisms.</title>
        <authorList>
            <person name="Justice N.B."/>
            <person name="Norman A."/>
            <person name="Brown C.T."/>
            <person name="Singh A."/>
            <person name="Thomas B.C."/>
            <person name="Banfield J.F."/>
        </authorList>
    </citation>
    <scope>NUCLEOTIDE SEQUENCE [LARGE SCALE GENOMIC DNA]</scope>
    <source>
        <strain evidence="10">AMDSBA3</strain>
    </source>
</reference>
<keyword evidence="5 7" id="KW-1133">Transmembrane helix</keyword>
<comment type="subunit">
    <text evidence="7">Forms a complex with DabA.</text>
</comment>
<dbReference type="GO" id="GO:0015990">
    <property type="term" value="P:electron transport coupled proton transport"/>
    <property type="evidence" value="ECO:0007669"/>
    <property type="project" value="TreeGrafter"/>
</dbReference>
<dbReference type="AlphaFoldDB" id="A0A2T2WLU3"/>
<dbReference type="GO" id="GO:0005886">
    <property type="term" value="C:plasma membrane"/>
    <property type="evidence" value="ECO:0007669"/>
    <property type="project" value="UniProtKB-SubCell"/>
</dbReference>
<dbReference type="InterPro" id="IPR046396">
    <property type="entry name" value="Transporter_DabB"/>
</dbReference>
<comment type="caution">
    <text evidence="10">The sequence shown here is derived from an EMBL/GenBank/DDBJ whole genome shotgun (WGS) entry which is preliminary data.</text>
</comment>
<feature type="transmembrane region" description="Helical" evidence="7">
    <location>
        <begin position="80"/>
        <end position="101"/>
    </location>
</feature>
<dbReference type="GO" id="GO:0008137">
    <property type="term" value="F:NADH dehydrogenase (ubiquinone) activity"/>
    <property type="evidence" value="ECO:0007669"/>
    <property type="project" value="InterPro"/>
</dbReference>
<dbReference type="PRINTS" id="PR01434">
    <property type="entry name" value="NADHDHGNASE5"/>
</dbReference>
<dbReference type="Pfam" id="PF00361">
    <property type="entry name" value="Proton_antipo_M"/>
    <property type="match status" value="1"/>
</dbReference>
<evidence type="ECO:0000259" key="9">
    <source>
        <dbReference type="Pfam" id="PF00361"/>
    </source>
</evidence>
<dbReference type="InterPro" id="IPR001750">
    <property type="entry name" value="ND/Mrp_TM"/>
</dbReference>
<gene>
    <name evidence="7" type="primary">dabB</name>
    <name evidence="10" type="ORF">C7B45_03640</name>
</gene>
<evidence type="ECO:0000313" key="10">
    <source>
        <dbReference type="EMBL" id="PSR23200.1"/>
    </source>
</evidence>
<dbReference type="GO" id="GO:0012505">
    <property type="term" value="C:endomembrane system"/>
    <property type="evidence" value="ECO:0007669"/>
    <property type="project" value="UniProtKB-SubCell"/>
</dbReference>
<keyword evidence="6 7" id="KW-0472">Membrane</keyword>
<evidence type="ECO:0000256" key="2">
    <source>
        <dbReference type="ARBA" id="ARBA00022448"/>
    </source>
</evidence>